<evidence type="ECO:0000313" key="5">
    <source>
        <dbReference type="Proteomes" id="UP001500994"/>
    </source>
</evidence>
<proteinExistence type="predicted"/>
<dbReference type="Pfam" id="PF12146">
    <property type="entry name" value="Hydrolase_4"/>
    <property type="match status" value="1"/>
</dbReference>
<feature type="signal peptide" evidence="2">
    <location>
        <begin position="1"/>
        <end position="25"/>
    </location>
</feature>
<keyword evidence="2" id="KW-0732">Signal</keyword>
<dbReference type="InterPro" id="IPR022742">
    <property type="entry name" value="Hydrolase_4"/>
</dbReference>
<gene>
    <name evidence="4" type="ORF">GCM10009864_82980</name>
</gene>
<dbReference type="InterPro" id="IPR029058">
    <property type="entry name" value="AB_hydrolase_fold"/>
</dbReference>
<keyword evidence="5" id="KW-1185">Reference proteome</keyword>
<dbReference type="PANTHER" id="PTHR43265:SF1">
    <property type="entry name" value="ESTERASE ESTD"/>
    <property type="match status" value="1"/>
</dbReference>
<feature type="chain" id="PRO_5045038094" evidence="2">
    <location>
        <begin position="26"/>
        <end position="461"/>
    </location>
</feature>
<keyword evidence="1" id="KW-1133">Transmembrane helix</keyword>
<feature type="transmembrane region" description="Helical" evidence="1">
    <location>
        <begin position="437"/>
        <end position="459"/>
    </location>
</feature>
<dbReference type="RefSeq" id="WP_344585344.1">
    <property type="nucleotide sequence ID" value="NZ_BAAARK010000095.1"/>
</dbReference>
<name>A0ABP6FNF8_9ACTN</name>
<dbReference type="PANTHER" id="PTHR43265">
    <property type="entry name" value="ESTERASE ESTD"/>
    <property type="match status" value="1"/>
</dbReference>
<evidence type="ECO:0000313" key="4">
    <source>
        <dbReference type="EMBL" id="GAA2695762.1"/>
    </source>
</evidence>
<keyword evidence="4" id="KW-0378">Hydrolase</keyword>
<sequence length="461" mass="48848">MRAWWAVCLTAVLAVWATASGVAVAADSARAGQDVEQSVEFRSGGVTLHGTVTAPAGTAGVRRPGVVLVHGAGPETRAKYRAEVRAMARAGFVVLSYDKRTAGYSLTRRSYAQLAGDALAGVRLLHGRADVDPRKVGLWGFSEGGWVVPLAASRSAQVSYVVLVGASGVSPARQSAWSAENSLRHEGVAGSLLGTVSVTGTRFLADAGLLAEADYDPLPALRRVHQPVLALWGEDRKSPPAESAVAIEEALGEGGNTDVTLRFFPYADHKLHTSSDGFQRGEQLVPGYVDTMAAWVAGHGHRMNDALPHQVRRSHALAPLPEYQAPAVQTAAFVLMVVSFAAYLLGELVRSLRRRPCAPGAGWAPRWLAAAGLATLLCFLGYFAFVAMTLTPGPMLGNRPVLWLILQLLTAATALTAVATGVNWWRVRASVPGRTNARLGLLGLTSALFLPWALFWGLATP</sequence>
<feature type="domain" description="Serine aminopeptidase S33" evidence="3">
    <location>
        <begin position="66"/>
        <end position="167"/>
    </location>
</feature>
<feature type="transmembrane region" description="Helical" evidence="1">
    <location>
        <begin position="402"/>
        <end position="425"/>
    </location>
</feature>
<evidence type="ECO:0000256" key="2">
    <source>
        <dbReference type="SAM" id="SignalP"/>
    </source>
</evidence>
<keyword evidence="1" id="KW-0472">Membrane</keyword>
<protein>
    <submittedName>
        <fullName evidence="4">Alpha/beta hydrolase</fullName>
    </submittedName>
</protein>
<comment type="caution">
    <text evidence="4">The sequence shown here is derived from an EMBL/GenBank/DDBJ whole genome shotgun (WGS) entry which is preliminary data.</text>
</comment>
<evidence type="ECO:0000256" key="1">
    <source>
        <dbReference type="SAM" id="Phobius"/>
    </source>
</evidence>
<feature type="transmembrane region" description="Helical" evidence="1">
    <location>
        <begin position="367"/>
        <end position="390"/>
    </location>
</feature>
<evidence type="ECO:0000259" key="3">
    <source>
        <dbReference type="Pfam" id="PF12146"/>
    </source>
</evidence>
<organism evidence="4 5">
    <name type="scientific">Streptomyces lunalinharesii</name>
    <dbReference type="NCBI Taxonomy" id="333384"/>
    <lineage>
        <taxon>Bacteria</taxon>
        <taxon>Bacillati</taxon>
        <taxon>Actinomycetota</taxon>
        <taxon>Actinomycetes</taxon>
        <taxon>Kitasatosporales</taxon>
        <taxon>Streptomycetaceae</taxon>
        <taxon>Streptomyces</taxon>
    </lineage>
</organism>
<keyword evidence="1" id="KW-0812">Transmembrane</keyword>
<accession>A0ABP6FNF8</accession>
<feature type="transmembrane region" description="Helical" evidence="1">
    <location>
        <begin position="327"/>
        <end position="346"/>
    </location>
</feature>
<dbReference type="Gene3D" id="3.40.50.1820">
    <property type="entry name" value="alpha/beta hydrolase"/>
    <property type="match status" value="1"/>
</dbReference>
<reference evidence="5" key="1">
    <citation type="journal article" date="2019" name="Int. J. Syst. Evol. Microbiol.">
        <title>The Global Catalogue of Microorganisms (GCM) 10K type strain sequencing project: providing services to taxonomists for standard genome sequencing and annotation.</title>
        <authorList>
            <consortium name="The Broad Institute Genomics Platform"/>
            <consortium name="The Broad Institute Genome Sequencing Center for Infectious Disease"/>
            <person name="Wu L."/>
            <person name="Ma J."/>
        </authorList>
    </citation>
    <scope>NUCLEOTIDE SEQUENCE [LARGE SCALE GENOMIC DNA]</scope>
    <source>
        <strain evidence="5">JCM 16374</strain>
    </source>
</reference>
<dbReference type="EMBL" id="BAAARK010000095">
    <property type="protein sequence ID" value="GAA2695762.1"/>
    <property type="molecule type" value="Genomic_DNA"/>
</dbReference>
<dbReference type="SUPFAM" id="SSF53474">
    <property type="entry name" value="alpha/beta-Hydrolases"/>
    <property type="match status" value="1"/>
</dbReference>
<dbReference type="Proteomes" id="UP001500994">
    <property type="component" value="Unassembled WGS sequence"/>
</dbReference>
<dbReference type="InterPro" id="IPR053145">
    <property type="entry name" value="AB_hydrolase_Est10"/>
</dbReference>
<dbReference type="GO" id="GO:0016787">
    <property type="term" value="F:hydrolase activity"/>
    <property type="evidence" value="ECO:0007669"/>
    <property type="project" value="UniProtKB-KW"/>
</dbReference>